<dbReference type="InterPro" id="IPR036291">
    <property type="entry name" value="NAD(P)-bd_dom_sf"/>
</dbReference>
<dbReference type="AlphaFoldDB" id="D6PK44"/>
<dbReference type="Pfam" id="PF13561">
    <property type="entry name" value="adh_short_C2"/>
    <property type="match status" value="1"/>
</dbReference>
<dbReference type="SUPFAM" id="SSF51735">
    <property type="entry name" value="NAD(P)-binding Rossmann-fold domains"/>
    <property type="match status" value="1"/>
</dbReference>
<evidence type="ECO:0000256" key="1">
    <source>
        <dbReference type="SAM" id="Coils"/>
    </source>
</evidence>
<dbReference type="InterPro" id="IPR002347">
    <property type="entry name" value="SDR_fam"/>
</dbReference>
<dbReference type="Gene3D" id="3.40.50.720">
    <property type="entry name" value="NAD(P)-binding Rossmann-like Domain"/>
    <property type="match status" value="1"/>
</dbReference>
<proteinExistence type="predicted"/>
<reference evidence="2" key="1">
    <citation type="journal article" date="2010" name="ISME J.">
        <title>Metagenome of the Mediterranean deep chlorophyll maximum studied by direct and fosmid library 454 pyrosequencing.</title>
        <authorList>
            <person name="Ghai R."/>
            <person name="Martin-Cuadrado A.B."/>
            <person name="Molto A.G."/>
            <person name="Heredia I.G."/>
            <person name="Cabrera R."/>
            <person name="Martin J."/>
            <person name="Verdu M."/>
            <person name="Deschamps P."/>
            <person name="Moreira D."/>
            <person name="Lopez-Garcia P."/>
            <person name="Mira A."/>
            <person name="Rodriguez-Valera F."/>
        </authorList>
    </citation>
    <scope>NUCLEOTIDE SEQUENCE</scope>
</reference>
<organism evidence="2">
    <name type="scientific">uncultured organism MedDCM-OCT-S04-C478</name>
    <dbReference type="NCBI Taxonomy" id="743617"/>
    <lineage>
        <taxon>unclassified sequences</taxon>
        <taxon>environmental samples</taxon>
    </lineage>
</organism>
<feature type="coiled-coil region" evidence="1">
    <location>
        <begin position="50"/>
        <end position="80"/>
    </location>
</feature>
<sequence>MILKDKKILITGILTDKSIAYASAKIALENGATVVATGFGKGLRITERAAKRLSDDIKIFEMDIENLDQVNRAVQDVEEEVGNLDGILHAIAFSPTEAMGGNF</sequence>
<accession>D6PK44</accession>
<name>D6PK44_9ZZZZ</name>
<keyword evidence="1" id="KW-0175">Coiled coil</keyword>
<dbReference type="EMBL" id="GU943118">
    <property type="protein sequence ID" value="ADD96095.1"/>
    <property type="molecule type" value="Genomic_DNA"/>
</dbReference>
<evidence type="ECO:0000313" key="2">
    <source>
        <dbReference type="EMBL" id="ADD96095.1"/>
    </source>
</evidence>
<protein>
    <submittedName>
        <fullName evidence="2">Uncharacterized protein</fullName>
    </submittedName>
</protein>